<dbReference type="Proteomes" id="UP000589716">
    <property type="component" value="Unassembled WGS sequence"/>
</dbReference>
<evidence type="ECO:0000313" key="1">
    <source>
        <dbReference type="EMBL" id="NZA01959.1"/>
    </source>
</evidence>
<protein>
    <submittedName>
        <fullName evidence="1">Uncharacterized protein</fullName>
    </submittedName>
</protein>
<reference evidence="1 2" key="1">
    <citation type="submission" date="2020-07" db="EMBL/GenBank/DDBJ databases">
        <authorList>
            <person name="Maaloum M."/>
        </authorList>
    </citation>
    <scope>NUCLEOTIDE SEQUENCE [LARGE SCALE GENOMIC DNA]</scope>
    <source>
        <strain evidence="1 2">GCS-AN-3</strain>
    </source>
</reference>
<keyword evidence="2" id="KW-1185">Reference proteome</keyword>
<dbReference type="RefSeq" id="WP_180550349.1">
    <property type="nucleotide sequence ID" value="NZ_JACCKX010000001.1"/>
</dbReference>
<dbReference type="EMBL" id="JACCKX010000001">
    <property type="protein sequence ID" value="NZA01959.1"/>
    <property type="molecule type" value="Genomic_DNA"/>
</dbReference>
<evidence type="ECO:0000313" key="2">
    <source>
        <dbReference type="Proteomes" id="UP000589716"/>
    </source>
</evidence>
<comment type="caution">
    <text evidence="1">The sequence shown here is derived from an EMBL/GenBank/DDBJ whole genome shotgun (WGS) entry which is preliminary data.</text>
</comment>
<gene>
    <name evidence="1" type="ORF">H0I39_09685</name>
</gene>
<proteinExistence type="predicted"/>
<sequence length="133" mass="14711">MQKVVQIARLLRRQAEDHGRVGAQGQPPRCDAVDPTAHLHGPHGAAQARLELIGGMAVFRLRVPVNRLREFDPVAQAGGQSLNQRFCGLMGPRVRKAQNHQPTQLIASPIAHRRHRTLQNPPSCNGFVQCRRG</sequence>
<name>A0A853IYC8_9BURK</name>
<dbReference type="AlphaFoldDB" id="A0A853IYC8"/>
<organism evidence="1 2">
    <name type="scientific">Ottowia beijingensis</name>
    <dbReference type="NCBI Taxonomy" id="1207057"/>
    <lineage>
        <taxon>Bacteria</taxon>
        <taxon>Pseudomonadati</taxon>
        <taxon>Pseudomonadota</taxon>
        <taxon>Betaproteobacteria</taxon>
        <taxon>Burkholderiales</taxon>
        <taxon>Comamonadaceae</taxon>
        <taxon>Ottowia</taxon>
    </lineage>
</organism>
<accession>A0A853IYC8</accession>